<comment type="caution">
    <text evidence="1">The sequence shown here is derived from an EMBL/GenBank/DDBJ whole genome shotgun (WGS) entry which is preliminary data.</text>
</comment>
<protein>
    <submittedName>
        <fullName evidence="1">Uncharacterized protein</fullName>
    </submittedName>
</protein>
<evidence type="ECO:0000313" key="1">
    <source>
        <dbReference type="EMBL" id="KAH3725641.1"/>
    </source>
</evidence>
<accession>A0A9D4CJ31</accession>
<gene>
    <name evidence="1" type="ORF">DPMN_051490</name>
</gene>
<reference evidence="1" key="2">
    <citation type="submission" date="2020-11" db="EMBL/GenBank/DDBJ databases">
        <authorList>
            <person name="McCartney M.A."/>
            <person name="Auch B."/>
            <person name="Kono T."/>
            <person name="Mallez S."/>
            <person name="Becker A."/>
            <person name="Gohl D.M."/>
            <person name="Silverstein K.A.T."/>
            <person name="Koren S."/>
            <person name="Bechman K.B."/>
            <person name="Herman A."/>
            <person name="Abrahante J.E."/>
            <person name="Garbe J."/>
        </authorList>
    </citation>
    <scope>NUCLEOTIDE SEQUENCE</scope>
    <source>
        <strain evidence="1">Duluth1</strain>
        <tissue evidence="1">Whole animal</tissue>
    </source>
</reference>
<dbReference type="EMBL" id="JAIWYP010000012">
    <property type="protein sequence ID" value="KAH3725641.1"/>
    <property type="molecule type" value="Genomic_DNA"/>
</dbReference>
<dbReference type="Proteomes" id="UP000828390">
    <property type="component" value="Unassembled WGS sequence"/>
</dbReference>
<reference evidence="1" key="1">
    <citation type="journal article" date="2019" name="bioRxiv">
        <title>The Genome of the Zebra Mussel, Dreissena polymorpha: A Resource for Invasive Species Research.</title>
        <authorList>
            <person name="McCartney M.A."/>
            <person name="Auch B."/>
            <person name="Kono T."/>
            <person name="Mallez S."/>
            <person name="Zhang Y."/>
            <person name="Obille A."/>
            <person name="Becker A."/>
            <person name="Abrahante J.E."/>
            <person name="Garbe J."/>
            <person name="Badalamenti J.P."/>
            <person name="Herman A."/>
            <person name="Mangelson H."/>
            <person name="Liachko I."/>
            <person name="Sullivan S."/>
            <person name="Sone E.D."/>
            <person name="Koren S."/>
            <person name="Silverstein K.A.T."/>
            <person name="Beckman K.B."/>
            <person name="Gohl D.M."/>
        </authorList>
    </citation>
    <scope>NUCLEOTIDE SEQUENCE</scope>
    <source>
        <strain evidence="1">Duluth1</strain>
        <tissue evidence="1">Whole animal</tissue>
    </source>
</reference>
<keyword evidence="2" id="KW-1185">Reference proteome</keyword>
<organism evidence="1 2">
    <name type="scientific">Dreissena polymorpha</name>
    <name type="common">Zebra mussel</name>
    <name type="synonym">Mytilus polymorpha</name>
    <dbReference type="NCBI Taxonomy" id="45954"/>
    <lineage>
        <taxon>Eukaryota</taxon>
        <taxon>Metazoa</taxon>
        <taxon>Spiralia</taxon>
        <taxon>Lophotrochozoa</taxon>
        <taxon>Mollusca</taxon>
        <taxon>Bivalvia</taxon>
        <taxon>Autobranchia</taxon>
        <taxon>Heteroconchia</taxon>
        <taxon>Euheterodonta</taxon>
        <taxon>Imparidentia</taxon>
        <taxon>Neoheterodontei</taxon>
        <taxon>Myida</taxon>
        <taxon>Dreissenoidea</taxon>
        <taxon>Dreissenidae</taxon>
        <taxon>Dreissena</taxon>
    </lineage>
</organism>
<name>A0A9D4CJ31_DREPO</name>
<evidence type="ECO:0000313" key="2">
    <source>
        <dbReference type="Proteomes" id="UP000828390"/>
    </source>
</evidence>
<dbReference type="AlphaFoldDB" id="A0A9D4CJ31"/>
<proteinExistence type="predicted"/>
<sequence length="169" mass="19533">MKCDFYSVYKHKPSFQLDRGIIETNLLTKFHEDRTKNVACRVYRRKTAQPTGGHVFQRTRTNFELNPNIIKTKNLKKVYKHDPVSNSIEFHEDRTRNVASRVFTRKTAPPTGGHTNILTNFELDCVIIGTNLLTKSYEDQTRKVASTVFTRKTAPPTGRHVFQRTGTTF</sequence>